<reference evidence="2" key="1">
    <citation type="submission" date="2020-11" db="EMBL/GenBank/DDBJ databases">
        <authorList>
            <person name="Tran Van P."/>
        </authorList>
    </citation>
    <scope>NUCLEOTIDE SEQUENCE</scope>
</reference>
<name>A0A7R9K259_TIMGE</name>
<dbReference type="InterPro" id="IPR040385">
    <property type="entry name" value="RABL6"/>
</dbReference>
<dbReference type="Gene3D" id="3.40.50.300">
    <property type="entry name" value="P-loop containing nucleotide triphosphate hydrolases"/>
    <property type="match status" value="2"/>
</dbReference>
<evidence type="ECO:0000313" key="2">
    <source>
        <dbReference type="EMBL" id="CAD7600892.1"/>
    </source>
</evidence>
<feature type="region of interest" description="Disordered" evidence="1">
    <location>
        <begin position="618"/>
        <end position="755"/>
    </location>
</feature>
<feature type="compositionally biased region" description="Basic and acidic residues" evidence="1">
    <location>
        <begin position="701"/>
        <end position="713"/>
    </location>
</feature>
<gene>
    <name evidence="2" type="ORF">TGEB3V08_LOCUS7740</name>
</gene>
<protein>
    <recommendedName>
        <fullName evidence="3">GTP-binding protein Parf</fullName>
    </recommendedName>
</protein>
<sequence>MFSALKRLTSKGDAPGGSARPGHQAMAHSLQKKFSRGVQYNMKIIIKGDQNVGKTCLFHRLQGHSFVEDYIPTEEIQVELVECGSEECYVASRTDLLPPGGLCCFQECSVAPRSVMLLPGFVASRWALLLPGVICCLQECYVVFRSVMLSPGVLCCLQVCPVASRSALLPPDLPSPPGVLCFLQVACIQWSYKATDDVVKVEVWDVVDRGKKKRRFDGLKLENSQLEMPEEPALDAEFLDVYKGTNGVIIMMDITKSWTFDYVQRELPKVPDHIPVLVLANHCDMAHHRTVTPDHVTYFIESFHRPPGSAQVRYSESSMRNGFGLKLIHKFFNLPFLQLQRETFLAQFLNNMINKRRQVASSTSSFTSLANVGMSAQSFSPSQTSQSSHQLSVLSGQSFAPKIGTEAQSGIRRSQSGPIGAGTPIPGSNPALLARVITPEQDQHGTGSNATVGSNAAPNELMLPTIPSHLVDFPTAALVRSDTSSRTAGFMSKIFSKSKDSTEESTEKRPSLVSPEPVLSVEEFVPDGGLLDRSFLEDTSGFQDELDPDDVMLRDHVPGDGSPLGTHRDSISSMEAADVVNRMDSLKLSSLQGTESEDAALNGEVSSITADAFDSWLGADSKWRRSPEGDSNGAGRDDEEDEASVSVSVASSNIHLELLEPRQEEAGSGGSSPATLRNKRREKHRDKTEEKSSKKHKKKSSKDNLKSAPADDKKKKKKKSISGHKTRSDERERDELEEFLNGPGLTPPDAAYEAI</sequence>
<dbReference type="PANTHER" id="PTHR14932">
    <property type="entry name" value="RAS GTPASE-RELATED"/>
    <property type="match status" value="1"/>
</dbReference>
<feature type="region of interest" description="Disordered" evidence="1">
    <location>
        <begin position="540"/>
        <end position="571"/>
    </location>
</feature>
<proteinExistence type="predicted"/>
<dbReference type="GO" id="GO:0005829">
    <property type="term" value="C:cytosol"/>
    <property type="evidence" value="ECO:0007669"/>
    <property type="project" value="TreeGrafter"/>
</dbReference>
<dbReference type="PANTHER" id="PTHR14932:SF1">
    <property type="entry name" value="RAB-LIKE PROTEIN 6"/>
    <property type="match status" value="1"/>
</dbReference>
<organism evidence="2">
    <name type="scientific">Timema genevievae</name>
    <name type="common">Walking stick</name>
    <dbReference type="NCBI Taxonomy" id="629358"/>
    <lineage>
        <taxon>Eukaryota</taxon>
        <taxon>Metazoa</taxon>
        <taxon>Ecdysozoa</taxon>
        <taxon>Arthropoda</taxon>
        <taxon>Hexapoda</taxon>
        <taxon>Insecta</taxon>
        <taxon>Pterygota</taxon>
        <taxon>Neoptera</taxon>
        <taxon>Polyneoptera</taxon>
        <taxon>Phasmatodea</taxon>
        <taxon>Timematodea</taxon>
        <taxon>Timematoidea</taxon>
        <taxon>Timematidae</taxon>
        <taxon>Timema</taxon>
    </lineage>
</organism>
<accession>A0A7R9K259</accession>
<dbReference type="AlphaFoldDB" id="A0A7R9K259"/>
<evidence type="ECO:0000256" key="1">
    <source>
        <dbReference type="SAM" id="MobiDB-lite"/>
    </source>
</evidence>
<dbReference type="GO" id="GO:0005634">
    <property type="term" value="C:nucleus"/>
    <property type="evidence" value="ECO:0007669"/>
    <property type="project" value="TreeGrafter"/>
</dbReference>
<feature type="compositionally biased region" description="Basic residues" evidence="1">
    <location>
        <begin position="714"/>
        <end position="725"/>
    </location>
</feature>
<dbReference type="GO" id="GO:0005525">
    <property type="term" value="F:GTP binding"/>
    <property type="evidence" value="ECO:0007669"/>
    <property type="project" value="InterPro"/>
</dbReference>
<dbReference type="EMBL" id="OE842611">
    <property type="protein sequence ID" value="CAD7600892.1"/>
    <property type="molecule type" value="Genomic_DNA"/>
</dbReference>
<dbReference type="SUPFAM" id="SSF52540">
    <property type="entry name" value="P-loop containing nucleoside triphosphate hydrolases"/>
    <property type="match status" value="1"/>
</dbReference>
<dbReference type="InterPro" id="IPR027417">
    <property type="entry name" value="P-loop_NTPase"/>
</dbReference>
<evidence type="ECO:0008006" key="3">
    <source>
        <dbReference type="Google" id="ProtNLM"/>
    </source>
</evidence>